<feature type="region of interest" description="Disordered" evidence="1">
    <location>
        <begin position="132"/>
        <end position="224"/>
    </location>
</feature>
<proteinExistence type="predicted"/>
<dbReference type="Gene3D" id="3.40.50.300">
    <property type="entry name" value="P-loop containing nucleotide triphosphate hydrolases"/>
    <property type="match status" value="1"/>
</dbReference>
<evidence type="ECO:0000313" key="3">
    <source>
        <dbReference type="Proteomes" id="UP000647172"/>
    </source>
</evidence>
<evidence type="ECO:0000313" key="2">
    <source>
        <dbReference type="EMBL" id="GIE51197.1"/>
    </source>
</evidence>
<dbReference type="RefSeq" id="WP_203771519.1">
    <property type="nucleotide sequence ID" value="NZ_BOMQ01000055.1"/>
</dbReference>
<protein>
    <submittedName>
        <fullName evidence="2">Uncharacterized protein</fullName>
    </submittedName>
</protein>
<dbReference type="AlphaFoldDB" id="A0A919JKQ7"/>
<evidence type="ECO:0000256" key="1">
    <source>
        <dbReference type="SAM" id="MobiDB-lite"/>
    </source>
</evidence>
<organism evidence="2 3">
    <name type="scientific">Actinoplanes nipponensis</name>
    <dbReference type="NCBI Taxonomy" id="135950"/>
    <lineage>
        <taxon>Bacteria</taxon>
        <taxon>Bacillati</taxon>
        <taxon>Actinomycetota</taxon>
        <taxon>Actinomycetes</taxon>
        <taxon>Micromonosporales</taxon>
        <taxon>Micromonosporaceae</taxon>
        <taxon>Actinoplanes</taxon>
    </lineage>
</organism>
<keyword evidence="3" id="KW-1185">Reference proteome</keyword>
<gene>
    <name evidence="2" type="ORF">Ani05nite_47310</name>
</gene>
<dbReference type="InterPro" id="IPR027417">
    <property type="entry name" value="P-loop_NTPase"/>
</dbReference>
<reference evidence="2" key="1">
    <citation type="submission" date="2021-01" db="EMBL/GenBank/DDBJ databases">
        <title>Whole genome shotgun sequence of Actinoplanes nipponensis NBRC 14063.</title>
        <authorList>
            <person name="Komaki H."/>
            <person name="Tamura T."/>
        </authorList>
    </citation>
    <scope>NUCLEOTIDE SEQUENCE</scope>
    <source>
        <strain evidence="2">NBRC 14063</strain>
    </source>
</reference>
<name>A0A919JKQ7_9ACTN</name>
<dbReference type="Proteomes" id="UP000647172">
    <property type="component" value="Unassembled WGS sequence"/>
</dbReference>
<sequence>MGKTQLAAAYARLRIRHGWPVVVWANAESEGGVVAALDELATAAGVREPGADPQVAARSGLRWLRTQPGPCLPVFDNAVDADVVQEWTPAFGKVHTVATTTHRVLDSLGPLIDVTLFTPDEAVDDLARRIGLDDRAGPPLPELPAVRTGHEPDGRQPPAAPHQGRPVPARPRRGRPLLSLDDRPGRAGPPDARPARRPVPDRRRPPPRHLATAAEPSPDPDEPADVDAVVAILTGRSLTVPADDTDHLVVHRLVQRVVREILSETGTLDAVVIRAADSVHAAAEGTSRHWRDRALLVEYSEQAQVLLTHAVGDPARQRVLNLLTWMLYWLNEASTFT</sequence>
<accession>A0A919JKQ7</accession>
<dbReference type="EMBL" id="BOMQ01000055">
    <property type="protein sequence ID" value="GIE51197.1"/>
    <property type="molecule type" value="Genomic_DNA"/>
</dbReference>
<comment type="caution">
    <text evidence="2">The sequence shown here is derived from an EMBL/GenBank/DDBJ whole genome shotgun (WGS) entry which is preliminary data.</text>
</comment>